<evidence type="ECO:0000256" key="1">
    <source>
        <dbReference type="SAM" id="Phobius"/>
    </source>
</evidence>
<feature type="transmembrane region" description="Helical" evidence="1">
    <location>
        <begin position="9"/>
        <end position="26"/>
    </location>
</feature>
<gene>
    <name evidence="2" type="ORF">SAMN05660299_01217</name>
</gene>
<protein>
    <submittedName>
        <fullName evidence="2">ECF transporter S component, folate family</fullName>
    </submittedName>
</protein>
<name>A0A1G9UQ79_9FIRM</name>
<feature type="transmembrane region" description="Helical" evidence="1">
    <location>
        <begin position="139"/>
        <end position="157"/>
    </location>
</feature>
<dbReference type="GO" id="GO:0022857">
    <property type="term" value="F:transmembrane transporter activity"/>
    <property type="evidence" value="ECO:0007669"/>
    <property type="project" value="InterPro"/>
</dbReference>
<dbReference type="OrthoDB" id="4624at2"/>
<keyword evidence="1" id="KW-1133">Transmembrane helix</keyword>
<dbReference type="InterPro" id="IPR030949">
    <property type="entry name" value="ECF_S_folate_fam"/>
</dbReference>
<evidence type="ECO:0000313" key="3">
    <source>
        <dbReference type="Proteomes" id="UP000199309"/>
    </source>
</evidence>
<dbReference type="STRING" id="349095.SAMN05660299_01217"/>
<keyword evidence="3" id="KW-1185">Reference proteome</keyword>
<dbReference type="AlphaFoldDB" id="A0A1G9UQ79"/>
<sequence length="170" mass="19066">MSNDSARTIVYAGICIALTVIFSYVFAIRTTFVHITFGFLPISLYAMRFGPRQAGIVAAMADVIGTGVLGLSIFFPGFVLSGFLTGWLFGHFLYQKKITLRQVVLPFLLVTICIHLGLNTLWLTLFYGKAVSAIFLSRLLKNILCFPMEISLFFLAYKSIYTLLPTWQKN</sequence>
<dbReference type="InterPro" id="IPR024529">
    <property type="entry name" value="ECF_trnsprt_substrate-spec"/>
</dbReference>
<keyword evidence="1" id="KW-0472">Membrane</keyword>
<feature type="transmembrane region" description="Helical" evidence="1">
    <location>
        <begin position="104"/>
        <end position="127"/>
    </location>
</feature>
<accession>A0A1G9UQ79</accession>
<organism evidence="2 3">
    <name type="scientific">Megasphaera paucivorans</name>
    <dbReference type="NCBI Taxonomy" id="349095"/>
    <lineage>
        <taxon>Bacteria</taxon>
        <taxon>Bacillati</taxon>
        <taxon>Bacillota</taxon>
        <taxon>Negativicutes</taxon>
        <taxon>Veillonellales</taxon>
        <taxon>Veillonellaceae</taxon>
        <taxon>Megasphaera</taxon>
    </lineage>
</organism>
<dbReference type="NCBIfam" id="TIGR04518">
    <property type="entry name" value="ECF_S_folT_fam"/>
    <property type="match status" value="1"/>
</dbReference>
<dbReference type="Pfam" id="PF12822">
    <property type="entry name" value="ECF_trnsprt"/>
    <property type="match status" value="1"/>
</dbReference>
<feature type="transmembrane region" description="Helical" evidence="1">
    <location>
        <begin position="63"/>
        <end position="84"/>
    </location>
</feature>
<evidence type="ECO:0000313" key="2">
    <source>
        <dbReference type="EMBL" id="SDM62024.1"/>
    </source>
</evidence>
<keyword evidence="1" id="KW-0812">Transmembrane</keyword>
<dbReference type="Gene3D" id="1.10.1760.20">
    <property type="match status" value="1"/>
</dbReference>
<dbReference type="Proteomes" id="UP000199309">
    <property type="component" value="Unassembled WGS sequence"/>
</dbReference>
<reference evidence="2 3" key="1">
    <citation type="submission" date="2016-10" db="EMBL/GenBank/DDBJ databases">
        <authorList>
            <person name="de Groot N.N."/>
        </authorList>
    </citation>
    <scope>NUCLEOTIDE SEQUENCE [LARGE SCALE GENOMIC DNA]</scope>
    <source>
        <strain evidence="2 3">DSM 16981</strain>
    </source>
</reference>
<dbReference type="EMBL" id="FNHQ01000010">
    <property type="protein sequence ID" value="SDM62024.1"/>
    <property type="molecule type" value="Genomic_DNA"/>
</dbReference>
<proteinExistence type="predicted"/>
<dbReference type="RefSeq" id="WP_091649361.1">
    <property type="nucleotide sequence ID" value="NZ_FNHQ01000010.1"/>
</dbReference>